<name>A0AA95MT16_9BACI</name>
<feature type="domain" description="HTH lysR-type" evidence="5">
    <location>
        <begin position="1"/>
        <end position="58"/>
    </location>
</feature>
<dbReference type="EMBL" id="CP126114">
    <property type="protein sequence ID" value="WHY86826.1"/>
    <property type="molecule type" value="Genomic_DNA"/>
</dbReference>
<protein>
    <submittedName>
        <fullName evidence="6">LysR family transcriptional regulator</fullName>
    </submittedName>
</protein>
<evidence type="ECO:0000256" key="4">
    <source>
        <dbReference type="ARBA" id="ARBA00023163"/>
    </source>
</evidence>
<dbReference type="Pfam" id="PF03466">
    <property type="entry name" value="LysR_substrate"/>
    <property type="match status" value="1"/>
</dbReference>
<dbReference type="GO" id="GO:0032993">
    <property type="term" value="C:protein-DNA complex"/>
    <property type="evidence" value="ECO:0007669"/>
    <property type="project" value="TreeGrafter"/>
</dbReference>
<dbReference type="Proteomes" id="UP001178288">
    <property type="component" value="Chromosome"/>
</dbReference>
<proteinExistence type="inferred from homology"/>
<dbReference type="GO" id="GO:0003677">
    <property type="term" value="F:DNA binding"/>
    <property type="evidence" value="ECO:0007669"/>
    <property type="project" value="UniProtKB-KW"/>
</dbReference>
<dbReference type="CDD" id="cd05466">
    <property type="entry name" value="PBP2_LTTR_substrate"/>
    <property type="match status" value="1"/>
</dbReference>
<dbReference type="AlphaFoldDB" id="A0AA95MT16"/>
<comment type="similarity">
    <text evidence="1">Belongs to the LysR transcriptional regulatory family.</text>
</comment>
<dbReference type="InterPro" id="IPR000847">
    <property type="entry name" value="LysR_HTH_N"/>
</dbReference>
<dbReference type="Gene3D" id="1.10.10.10">
    <property type="entry name" value="Winged helix-like DNA-binding domain superfamily/Winged helix DNA-binding domain"/>
    <property type="match status" value="1"/>
</dbReference>
<gene>
    <name evidence="6" type="ORF">QNH39_02825</name>
</gene>
<dbReference type="PROSITE" id="PS50931">
    <property type="entry name" value="HTH_LYSR"/>
    <property type="match status" value="1"/>
</dbReference>
<reference evidence="6" key="1">
    <citation type="submission" date="2023-05" db="EMBL/GenBank/DDBJ databases">
        <title>Comparative genomics of Bacillaceae isolates and their secondary metabolite potential.</title>
        <authorList>
            <person name="Song L."/>
            <person name="Nielsen L.J."/>
            <person name="Mohite O."/>
            <person name="Xu X."/>
            <person name="Weber T."/>
            <person name="Kovacs A.T."/>
        </authorList>
    </citation>
    <scope>NUCLEOTIDE SEQUENCE</scope>
    <source>
        <strain evidence="6">XLM17</strain>
    </source>
</reference>
<organism evidence="6 7">
    <name type="scientific">Neobacillus novalis</name>
    <dbReference type="NCBI Taxonomy" id="220687"/>
    <lineage>
        <taxon>Bacteria</taxon>
        <taxon>Bacillati</taxon>
        <taxon>Bacillota</taxon>
        <taxon>Bacilli</taxon>
        <taxon>Bacillales</taxon>
        <taxon>Bacillaceae</taxon>
        <taxon>Neobacillus</taxon>
    </lineage>
</organism>
<dbReference type="PANTHER" id="PTHR30346:SF28">
    <property type="entry name" value="HTH-TYPE TRANSCRIPTIONAL REGULATOR CYNR"/>
    <property type="match status" value="1"/>
</dbReference>
<evidence type="ECO:0000313" key="7">
    <source>
        <dbReference type="Proteomes" id="UP001178288"/>
    </source>
</evidence>
<dbReference type="RefSeq" id="WP_066095722.1">
    <property type="nucleotide sequence ID" value="NZ_CP126114.1"/>
</dbReference>
<accession>A0AA95MT16</accession>
<dbReference type="GO" id="GO:0003700">
    <property type="term" value="F:DNA-binding transcription factor activity"/>
    <property type="evidence" value="ECO:0007669"/>
    <property type="project" value="InterPro"/>
</dbReference>
<dbReference type="Gene3D" id="3.40.190.290">
    <property type="match status" value="1"/>
</dbReference>
<evidence type="ECO:0000256" key="3">
    <source>
        <dbReference type="ARBA" id="ARBA00023125"/>
    </source>
</evidence>
<keyword evidence="4" id="KW-0804">Transcription</keyword>
<dbReference type="InterPro" id="IPR036388">
    <property type="entry name" value="WH-like_DNA-bd_sf"/>
</dbReference>
<evidence type="ECO:0000256" key="1">
    <source>
        <dbReference type="ARBA" id="ARBA00009437"/>
    </source>
</evidence>
<dbReference type="SUPFAM" id="SSF53850">
    <property type="entry name" value="Periplasmic binding protein-like II"/>
    <property type="match status" value="1"/>
</dbReference>
<dbReference type="Pfam" id="PF00126">
    <property type="entry name" value="HTH_1"/>
    <property type="match status" value="1"/>
</dbReference>
<dbReference type="PRINTS" id="PR00039">
    <property type="entry name" value="HTHLYSR"/>
</dbReference>
<dbReference type="InterPro" id="IPR005119">
    <property type="entry name" value="LysR_subst-bd"/>
</dbReference>
<keyword evidence="2" id="KW-0805">Transcription regulation</keyword>
<keyword evidence="7" id="KW-1185">Reference proteome</keyword>
<sequence length="310" mass="35449">MDLKQIEYILKIAEENNITRAAEKLFITQSALNQQLLKLEKELGTPLFVRSKGTWHLTRAGEIYVESAKKIVHIKKDTYNQINDLVERKKGKLVIGLPPERGPEMFASIYPLFYKKYPNVKIEPVEMGVKQQQQEIKLGNLDIGFLTLQSFQKTNDEYIHICSEEIILAVPGAHPLGHLGGKWGKKLPEISLESVKHESFAIMQKGSTLREIYENLVAEEDFRPTILLETRSCHNLFHMVDEGICCSVFPITYAMESPCVSYFSIKQKPVWEVYASYKKGSYLSSIAKDFIQLAADYWSAKLGIIHESLY</sequence>
<dbReference type="InterPro" id="IPR036390">
    <property type="entry name" value="WH_DNA-bd_sf"/>
</dbReference>
<keyword evidence="3" id="KW-0238">DNA-binding</keyword>
<evidence type="ECO:0000256" key="2">
    <source>
        <dbReference type="ARBA" id="ARBA00023015"/>
    </source>
</evidence>
<dbReference type="PANTHER" id="PTHR30346">
    <property type="entry name" value="TRANSCRIPTIONAL DUAL REGULATOR HCAR-RELATED"/>
    <property type="match status" value="1"/>
</dbReference>
<dbReference type="SUPFAM" id="SSF46785">
    <property type="entry name" value="Winged helix' DNA-binding domain"/>
    <property type="match status" value="1"/>
</dbReference>
<dbReference type="KEGG" id="nnv:QNH39_02825"/>
<evidence type="ECO:0000313" key="6">
    <source>
        <dbReference type="EMBL" id="WHY86826.1"/>
    </source>
</evidence>
<evidence type="ECO:0000259" key="5">
    <source>
        <dbReference type="PROSITE" id="PS50931"/>
    </source>
</evidence>
<dbReference type="FunFam" id="1.10.10.10:FF:000001">
    <property type="entry name" value="LysR family transcriptional regulator"/>
    <property type="match status" value="1"/>
</dbReference>